<name>A0AAV4CY61_9GAST</name>
<evidence type="ECO:0000313" key="2">
    <source>
        <dbReference type="Proteomes" id="UP000735302"/>
    </source>
</evidence>
<dbReference type="EMBL" id="BLXT01007141">
    <property type="protein sequence ID" value="GFO36771.1"/>
    <property type="molecule type" value="Genomic_DNA"/>
</dbReference>
<reference evidence="1 2" key="1">
    <citation type="journal article" date="2021" name="Elife">
        <title>Chloroplast acquisition without the gene transfer in kleptoplastic sea slugs, Plakobranchus ocellatus.</title>
        <authorList>
            <person name="Maeda T."/>
            <person name="Takahashi S."/>
            <person name="Yoshida T."/>
            <person name="Shimamura S."/>
            <person name="Takaki Y."/>
            <person name="Nagai Y."/>
            <person name="Toyoda A."/>
            <person name="Suzuki Y."/>
            <person name="Arimoto A."/>
            <person name="Ishii H."/>
            <person name="Satoh N."/>
            <person name="Nishiyama T."/>
            <person name="Hasebe M."/>
            <person name="Maruyama T."/>
            <person name="Minagawa J."/>
            <person name="Obokata J."/>
            <person name="Shigenobu S."/>
        </authorList>
    </citation>
    <scope>NUCLEOTIDE SEQUENCE [LARGE SCALE GENOMIC DNA]</scope>
</reference>
<keyword evidence="2" id="KW-1185">Reference proteome</keyword>
<protein>
    <submittedName>
        <fullName evidence="1">Uncharacterized protein</fullName>
    </submittedName>
</protein>
<proteinExistence type="predicted"/>
<dbReference type="Proteomes" id="UP000735302">
    <property type="component" value="Unassembled WGS sequence"/>
</dbReference>
<organism evidence="1 2">
    <name type="scientific">Plakobranchus ocellatus</name>
    <dbReference type="NCBI Taxonomy" id="259542"/>
    <lineage>
        <taxon>Eukaryota</taxon>
        <taxon>Metazoa</taxon>
        <taxon>Spiralia</taxon>
        <taxon>Lophotrochozoa</taxon>
        <taxon>Mollusca</taxon>
        <taxon>Gastropoda</taxon>
        <taxon>Heterobranchia</taxon>
        <taxon>Euthyneura</taxon>
        <taxon>Panpulmonata</taxon>
        <taxon>Sacoglossa</taxon>
        <taxon>Placobranchoidea</taxon>
        <taxon>Plakobranchidae</taxon>
        <taxon>Plakobranchus</taxon>
    </lineage>
</organism>
<comment type="caution">
    <text evidence="1">The sequence shown here is derived from an EMBL/GenBank/DDBJ whole genome shotgun (WGS) entry which is preliminary data.</text>
</comment>
<gene>
    <name evidence="1" type="ORF">PoB_006327600</name>
</gene>
<accession>A0AAV4CY61</accession>
<sequence length="240" mass="27690">MLLMGELWASLSRSSLLYLNIINPKAAKTFWRGNNRWNIAVLTTTRERETRRCKSGRSPLGTYSYTPRTSHAPHDGILQQACLSFVDEECRGEDDPALESYRIEQKEFYTDVAINNEISQAQQRQAKDLLAKFSDVLSDLPGKTNDIEHQIRLTDRKPSMAKRHRFNFQHIMGRTFGTCRKNTPDTAESTLHNQTFQNNCQKYEFLVSGGEIKPYNSKTQKILDIITPTTKKEVRKILNF</sequence>
<evidence type="ECO:0000313" key="1">
    <source>
        <dbReference type="EMBL" id="GFO36771.1"/>
    </source>
</evidence>
<dbReference type="AlphaFoldDB" id="A0AAV4CY61"/>